<accession>A0ACB9GFB5</accession>
<reference evidence="2" key="1">
    <citation type="journal article" date="2022" name="Mol. Ecol. Resour.">
        <title>The genomes of chicory, endive, great burdock and yacon provide insights into Asteraceae palaeo-polyploidization history and plant inulin production.</title>
        <authorList>
            <person name="Fan W."/>
            <person name="Wang S."/>
            <person name="Wang H."/>
            <person name="Wang A."/>
            <person name="Jiang F."/>
            <person name="Liu H."/>
            <person name="Zhao H."/>
            <person name="Xu D."/>
            <person name="Zhang Y."/>
        </authorList>
    </citation>
    <scope>NUCLEOTIDE SEQUENCE [LARGE SCALE GENOMIC DNA]</scope>
    <source>
        <strain evidence="2">cv. Punajuju</strain>
    </source>
</reference>
<evidence type="ECO:0000313" key="2">
    <source>
        <dbReference type="Proteomes" id="UP001055811"/>
    </source>
</evidence>
<reference evidence="1 2" key="2">
    <citation type="journal article" date="2022" name="Mol. Ecol. Resour.">
        <title>The genomes of chicory, endive, great burdock and yacon provide insights into Asteraceae paleo-polyploidization history and plant inulin production.</title>
        <authorList>
            <person name="Fan W."/>
            <person name="Wang S."/>
            <person name="Wang H."/>
            <person name="Wang A."/>
            <person name="Jiang F."/>
            <person name="Liu H."/>
            <person name="Zhao H."/>
            <person name="Xu D."/>
            <person name="Zhang Y."/>
        </authorList>
    </citation>
    <scope>NUCLEOTIDE SEQUENCE [LARGE SCALE GENOMIC DNA]</scope>
    <source>
        <strain evidence="2">cv. Punajuju</strain>
        <tissue evidence="1">Leaves</tissue>
    </source>
</reference>
<comment type="caution">
    <text evidence="1">The sequence shown here is derived from an EMBL/GenBank/DDBJ whole genome shotgun (WGS) entry which is preliminary data.</text>
</comment>
<proteinExistence type="predicted"/>
<evidence type="ECO:0000313" key="1">
    <source>
        <dbReference type="EMBL" id="KAI3782319.1"/>
    </source>
</evidence>
<name>A0ACB9GFB5_CICIN</name>
<organism evidence="1 2">
    <name type="scientific">Cichorium intybus</name>
    <name type="common">Chicory</name>
    <dbReference type="NCBI Taxonomy" id="13427"/>
    <lineage>
        <taxon>Eukaryota</taxon>
        <taxon>Viridiplantae</taxon>
        <taxon>Streptophyta</taxon>
        <taxon>Embryophyta</taxon>
        <taxon>Tracheophyta</taxon>
        <taxon>Spermatophyta</taxon>
        <taxon>Magnoliopsida</taxon>
        <taxon>eudicotyledons</taxon>
        <taxon>Gunneridae</taxon>
        <taxon>Pentapetalae</taxon>
        <taxon>asterids</taxon>
        <taxon>campanulids</taxon>
        <taxon>Asterales</taxon>
        <taxon>Asteraceae</taxon>
        <taxon>Cichorioideae</taxon>
        <taxon>Cichorieae</taxon>
        <taxon>Cichoriinae</taxon>
        <taxon>Cichorium</taxon>
    </lineage>
</organism>
<keyword evidence="2" id="KW-1185">Reference proteome</keyword>
<dbReference type="Proteomes" id="UP001055811">
    <property type="component" value="Linkage Group LG02"/>
</dbReference>
<protein>
    <submittedName>
        <fullName evidence="1">Uncharacterized protein</fullName>
    </submittedName>
</protein>
<sequence length="91" mass="10043">MQPWFLKPFATSSLLQSVKGSMIICGDIHVQIHGLAGNFPTGTIANCKVQLMKSVDYVPMAEILVQIASSPDEFACWTAITWVRLLFEKAT</sequence>
<dbReference type="EMBL" id="CM042010">
    <property type="protein sequence ID" value="KAI3782319.1"/>
    <property type="molecule type" value="Genomic_DNA"/>
</dbReference>
<gene>
    <name evidence="1" type="ORF">L2E82_12361</name>
</gene>